<dbReference type="SUPFAM" id="SSF53271">
    <property type="entry name" value="PRTase-like"/>
    <property type="match status" value="1"/>
</dbReference>
<evidence type="ECO:0000313" key="7">
    <source>
        <dbReference type="EMBL" id="CEF62976.1"/>
    </source>
</evidence>
<evidence type="ECO:0000256" key="2">
    <source>
        <dbReference type="ARBA" id="ARBA00011971"/>
    </source>
</evidence>
<keyword evidence="4" id="KW-0808">Transferase</keyword>
<evidence type="ECO:0000256" key="3">
    <source>
        <dbReference type="ARBA" id="ARBA00022676"/>
    </source>
</evidence>
<name>A0A090KZX0_STRRB</name>
<dbReference type="CTD" id="36375341"/>
<evidence type="ECO:0000256" key="4">
    <source>
        <dbReference type="ARBA" id="ARBA00022679"/>
    </source>
</evidence>
<dbReference type="Gene3D" id="3.40.50.2020">
    <property type="match status" value="1"/>
</dbReference>
<dbReference type="OrthoDB" id="10263753at2759"/>
<evidence type="ECO:0000256" key="5">
    <source>
        <dbReference type="ARBA" id="ARBA00022975"/>
    </source>
</evidence>
<proteinExistence type="inferred from homology"/>
<dbReference type="InterPro" id="IPR023031">
    <property type="entry name" value="OPRT"/>
</dbReference>
<evidence type="ECO:0000259" key="6">
    <source>
        <dbReference type="Pfam" id="PF00156"/>
    </source>
</evidence>
<evidence type="ECO:0000313" key="8">
    <source>
        <dbReference type="Proteomes" id="UP000035682"/>
    </source>
</evidence>
<keyword evidence="3" id="KW-0328">Glycosyltransferase</keyword>
<keyword evidence="5" id="KW-0665">Pyrimidine biosynthesis</keyword>
<dbReference type="NCBIfam" id="TIGR00336">
    <property type="entry name" value="pyrE"/>
    <property type="match status" value="1"/>
</dbReference>
<sequence>MIFILLNFDLSFYHFKVDFYLFVILSIKKKVNRMETTRKNLLDALLACDVVKFGEYYLKSGQKSSIYIDLRGLISSPKILSLAAEALCRQIKESNLQFDYVVGVPYAALPLATLVCDRLEKPMLMRRKQAKSYGTKKLIEGEYKIGGKCLIVEDVVVAGESIADTVDVLKNEGLECSSAITVLDRMQGGAENLEKINVHLTSVLTLEYLLDYMISKDLIDHSKKKHIFDELAEPFVPSNSH</sequence>
<organism evidence="7">
    <name type="scientific">Strongyloides ratti</name>
    <name type="common">Parasitic roundworm</name>
    <dbReference type="NCBI Taxonomy" id="34506"/>
    <lineage>
        <taxon>Eukaryota</taxon>
        <taxon>Metazoa</taxon>
        <taxon>Ecdysozoa</taxon>
        <taxon>Nematoda</taxon>
        <taxon>Chromadorea</taxon>
        <taxon>Rhabditida</taxon>
        <taxon>Tylenchina</taxon>
        <taxon>Panagrolaimomorpha</taxon>
        <taxon>Strongyloidoidea</taxon>
        <taxon>Strongyloididae</taxon>
        <taxon>Strongyloides</taxon>
    </lineage>
</organism>
<dbReference type="InterPro" id="IPR004467">
    <property type="entry name" value="Or_phspho_trans_dom"/>
</dbReference>
<dbReference type="RefSeq" id="XP_024502178.1">
    <property type="nucleotide sequence ID" value="XM_024648173.1"/>
</dbReference>
<dbReference type="GO" id="GO:0044205">
    <property type="term" value="P:'de novo' UMP biosynthetic process"/>
    <property type="evidence" value="ECO:0007669"/>
    <property type="project" value="UniProtKB-UniPathway"/>
</dbReference>
<feature type="domain" description="Phosphoribosyltransferase" evidence="6">
    <location>
        <begin position="83"/>
        <end position="192"/>
    </location>
</feature>
<dbReference type="Proteomes" id="UP000035682">
    <property type="component" value="Unplaced"/>
</dbReference>
<dbReference type="PANTHER" id="PTHR19278">
    <property type="entry name" value="OROTATE PHOSPHORIBOSYLTRANSFERASE"/>
    <property type="match status" value="1"/>
</dbReference>
<dbReference type="OMA" id="ENPFTWA"/>
<dbReference type="GO" id="GO:0019856">
    <property type="term" value="P:pyrimidine nucleobase biosynthetic process"/>
    <property type="evidence" value="ECO:0007669"/>
    <property type="project" value="TreeGrafter"/>
</dbReference>
<dbReference type="UniPathway" id="UPA00070">
    <property type="reaction ID" value="UER00119"/>
</dbReference>
<dbReference type="GO" id="GO:0004588">
    <property type="term" value="F:orotate phosphoribosyltransferase activity"/>
    <property type="evidence" value="ECO:0007669"/>
    <property type="project" value="UniProtKB-EC"/>
</dbReference>
<dbReference type="HAMAP" id="MF_01208">
    <property type="entry name" value="PyrE"/>
    <property type="match status" value="1"/>
</dbReference>
<dbReference type="GeneID" id="36375341"/>
<dbReference type="InterPro" id="IPR029057">
    <property type="entry name" value="PRTase-like"/>
</dbReference>
<dbReference type="PANTHER" id="PTHR19278:SF33">
    <property type="entry name" value="OROTATE PHOSPHORIBOSYLTRANSFERASE"/>
    <property type="match status" value="1"/>
</dbReference>
<dbReference type="WormBase" id="SRAE_1000124200">
    <property type="protein sequence ID" value="SRP07832"/>
    <property type="gene ID" value="WBGene00257846"/>
</dbReference>
<dbReference type="EC" id="2.4.2.10" evidence="2"/>
<protein>
    <recommendedName>
        <fullName evidence="2">orotate phosphoribosyltransferase</fullName>
        <ecNumber evidence="2">2.4.2.10</ecNumber>
    </recommendedName>
</protein>
<gene>
    <name evidence="7 9 10" type="ORF">SRAE_1000124200</name>
</gene>
<dbReference type="STRING" id="34506.A0A090KZX0"/>
<dbReference type="EMBL" id="LN609528">
    <property type="protein sequence ID" value="CEF62976.1"/>
    <property type="molecule type" value="Genomic_DNA"/>
</dbReference>
<accession>A0A090KZX0</accession>
<dbReference type="CDD" id="cd06223">
    <property type="entry name" value="PRTases_typeI"/>
    <property type="match status" value="1"/>
</dbReference>
<dbReference type="Pfam" id="PF00156">
    <property type="entry name" value="Pribosyltran"/>
    <property type="match status" value="1"/>
</dbReference>
<dbReference type="InterPro" id="IPR000836">
    <property type="entry name" value="PRTase_dom"/>
</dbReference>
<dbReference type="WBParaSite" id="SRAE_1000124200.1">
    <property type="protein sequence ID" value="SRAE_1000124200.1"/>
    <property type="gene ID" value="WBGene00257846"/>
</dbReference>
<dbReference type="GO" id="GO:0004590">
    <property type="term" value="F:orotidine-5'-phosphate decarboxylase activity"/>
    <property type="evidence" value="ECO:0007669"/>
    <property type="project" value="TreeGrafter"/>
</dbReference>
<evidence type="ECO:0000256" key="1">
    <source>
        <dbReference type="ARBA" id="ARBA00004889"/>
    </source>
</evidence>
<comment type="pathway">
    <text evidence="1">Pyrimidine metabolism; UMP biosynthesis via de novo pathway; UMP from orotate: step 1/2.</text>
</comment>
<keyword evidence="8" id="KW-1185">Reference proteome</keyword>
<reference evidence="7 8" key="1">
    <citation type="submission" date="2014-09" db="EMBL/GenBank/DDBJ databases">
        <authorList>
            <person name="Martin A.A."/>
        </authorList>
    </citation>
    <scope>NUCLEOTIDE SEQUENCE</scope>
    <source>
        <strain evidence="8">ED321</strain>
        <strain evidence="7">ED321 Heterogonic</strain>
    </source>
</reference>
<evidence type="ECO:0000313" key="10">
    <source>
        <dbReference type="WormBase" id="SRAE_1000124200"/>
    </source>
</evidence>
<reference evidence="9" key="2">
    <citation type="submission" date="2020-12" db="UniProtKB">
        <authorList>
            <consortium name="WormBaseParasite"/>
        </authorList>
    </citation>
    <scope>IDENTIFICATION</scope>
</reference>
<evidence type="ECO:0000313" key="9">
    <source>
        <dbReference type="WBParaSite" id="SRAE_1000124200.1"/>
    </source>
</evidence>
<dbReference type="AlphaFoldDB" id="A0A090KZX0"/>